<keyword evidence="2" id="KW-0805">Transcription regulation</keyword>
<dbReference type="Proteomes" id="UP001497416">
    <property type="component" value="Unassembled WGS sequence"/>
</dbReference>
<evidence type="ECO:0000256" key="2">
    <source>
        <dbReference type="ARBA" id="ARBA00023015"/>
    </source>
</evidence>
<dbReference type="InterPro" id="IPR013325">
    <property type="entry name" value="RNA_pol_sigma_r2"/>
</dbReference>
<dbReference type="Pfam" id="PF08281">
    <property type="entry name" value="Sigma70_r4_2"/>
    <property type="match status" value="1"/>
</dbReference>
<dbReference type="InterPro" id="IPR013324">
    <property type="entry name" value="RNA_pol_sigma_r3/r4-like"/>
</dbReference>
<reference evidence="7 8" key="1">
    <citation type="submission" date="2024-05" db="EMBL/GenBank/DDBJ databases">
        <authorList>
            <person name="Duchaud E."/>
        </authorList>
    </citation>
    <scope>NUCLEOTIDE SEQUENCE [LARGE SCALE GENOMIC DNA]</scope>
    <source>
        <strain evidence="7">Ena-SAMPLE-TAB-13-05-2024-13:56:06:370-140302</strain>
    </source>
</reference>
<dbReference type="NCBIfam" id="TIGR02937">
    <property type="entry name" value="sigma70-ECF"/>
    <property type="match status" value="1"/>
</dbReference>
<evidence type="ECO:0000259" key="6">
    <source>
        <dbReference type="Pfam" id="PF08281"/>
    </source>
</evidence>
<comment type="caution">
    <text evidence="7">The sequence shown here is derived from an EMBL/GenBank/DDBJ whole genome shotgun (WGS) entry which is preliminary data.</text>
</comment>
<comment type="similarity">
    <text evidence="1">Belongs to the sigma-70 factor family. ECF subfamily.</text>
</comment>
<dbReference type="InterPro" id="IPR014284">
    <property type="entry name" value="RNA_pol_sigma-70_dom"/>
</dbReference>
<gene>
    <name evidence="7" type="ORF">T190607A01A_10311</name>
</gene>
<accession>A0ABP1EDF7</accession>
<dbReference type="PANTHER" id="PTHR43133">
    <property type="entry name" value="RNA POLYMERASE ECF-TYPE SIGMA FACTO"/>
    <property type="match status" value="1"/>
</dbReference>
<evidence type="ECO:0000256" key="1">
    <source>
        <dbReference type="ARBA" id="ARBA00010641"/>
    </source>
</evidence>
<keyword evidence="3" id="KW-0731">Sigma factor</keyword>
<dbReference type="EMBL" id="CAXIXY010000003">
    <property type="protein sequence ID" value="CAL2076146.1"/>
    <property type="molecule type" value="Genomic_DNA"/>
</dbReference>
<dbReference type="CDD" id="cd06171">
    <property type="entry name" value="Sigma70_r4"/>
    <property type="match status" value="1"/>
</dbReference>
<dbReference type="SUPFAM" id="SSF88659">
    <property type="entry name" value="Sigma3 and sigma4 domains of RNA polymerase sigma factors"/>
    <property type="match status" value="1"/>
</dbReference>
<protein>
    <submittedName>
        <fullName evidence="7">RNA polymerase sigma-70 factor, ECF subfamily</fullName>
    </submittedName>
</protein>
<dbReference type="Pfam" id="PF04542">
    <property type="entry name" value="Sigma70_r2"/>
    <property type="match status" value="1"/>
</dbReference>
<organism evidence="7 8">
    <name type="scientific">Tenacibaculum platacis</name>
    <dbReference type="NCBI Taxonomy" id="3137852"/>
    <lineage>
        <taxon>Bacteria</taxon>
        <taxon>Pseudomonadati</taxon>
        <taxon>Bacteroidota</taxon>
        <taxon>Flavobacteriia</taxon>
        <taxon>Flavobacteriales</taxon>
        <taxon>Flavobacteriaceae</taxon>
        <taxon>Tenacibaculum</taxon>
    </lineage>
</organism>
<evidence type="ECO:0000256" key="3">
    <source>
        <dbReference type="ARBA" id="ARBA00023082"/>
    </source>
</evidence>
<dbReference type="NCBIfam" id="TIGR02985">
    <property type="entry name" value="Sig70_bacteroi1"/>
    <property type="match status" value="1"/>
</dbReference>
<dbReference type="PANTHER" id="PTHR43133:SF46">
    <property type="entry name" value="RNA POLYMERASE SIGMA-70 FACTOR ECF SUBFAMILY"/>
    <property type="match status" value="1"/>
</dbReference>
<sequence length="172" mass="20423">MAKSLGSICEERIFQKVFNQYFKVVCNFIYSKCGNMEQAQDLCQDAFVKLWKNCAKVPFEKAKSYLFTLTKNAFFNEYEHQKVVLKYKTVKSGSVNNEDPEFLFRQKEFQQELNNAINKLTEKDREVFLLNRIEKKKYKEIAEMLDISIKTVEKRMHAALTSLRKDIKNYKI</sequence>
<dbReference type="InterPro" id="IPR039425">
    <property type="entry name" value="RNA_pol_sigma-70-like"/>
</dbReference>
<name>A0ABP1EDF7_9FLAO</name>
<dbReference type="InterPro" id="IPR014327">
    <property type="entry name" value="RNA_pol_sigma70_bacteroid"/>
</dbReference>
<dbReference type="Gene3D" id="1.10.10.10">
    <property type="entry name" value="Winged helix-like DNA-binding domain superfamily/Winged helix DNA-binding domain"/>
    <property type="match status" value="1"/>
</dbReference>
<evidence type="ECO:0000313" key="7">
    <source>
        <dbReference type="EMBL" id="CAL2076146.1"/>
    </source>
</evidence>
<dbReference type="InterPro" id="IPR007627">
    <property type="entry name" value="RNA_pol_sigma70_r2"/>
</dbReference>
<keyword evidence="4" id="KW-0804">Transcription</keyword>
<proteinExistence type="inferred from homology"/>
<dbReference type="SUPFAM" id="SSF88946">
    <property type="entry name" value="Sigma2 domain of RNA polymerase sigma factors"/>
    <property type="match status" value="1"/>
</dbReference>
<dbReference type="Gene3D" id="1.10.1740.10">
    <property type="match status" value="1"/>
</dbReference>
<feature type="domain" description="RNA polymerase sigma-70 region 2" evidence="5">
    <location>
        <begin position="18"/>
        <end position="81"/>
    </location>
</feature>
<dbReference type="InterPro" id="IPR036388">
    <property type="entry name" value="WH-like_DNA-bd_sf"/>
</dbReference>
<dbReference type="RefSeq" id="WP_348709839.1">
    <property type="nucleotide sequence ID" value="NZ_CAXIXY010000003.1"/>
</dbReference>
<dbReference type="InterPro" id="IPR013249">
    <property type="entry name" value="RNA_pol_sigma70_r4_t2"/>
</dbReference>
<keyword evidence="8" id="KW-1185">Reference proteome</keyword>
<evidence type="ECO:0000313" key="8">
    <source>
        <dbReference type="Proteomes" id="UP001497416"/>
    </source>
</evidence>
<feature type="domain" description="RNA polymerase sigma factor 70 region 4 type 2" evidence="6">
    <location>
        <begin position="111"/>
        <end position="162"/>
    </location>
</feature>
<evidence type="ECO:0000256" key="4">
    <source>
        <dbReference type="ARBA" id="ARBA00023163"/>
    </source>
</evidence>
<evidence type="ECO:0000259" key="5">
    <source>
        <dbReference type="Pfam" id="PF04542"/>
    </source>
</evidence>